<evidence type="ECO:0000256" key="1">
    <source>
        <dbReference type="SAM" id="MobiDB-lite"/>
    </source>
</evidence>
<feature type="region of interest" description="Disordered" evidence="1">
    <location>
        <begin position="26"/>
        <end position="78"/>
    </location>
</feature>
<organism evidence="2 3">
    <name type="scientific">Porphyridium purpureum</name>
    <name type="common">Red alga</name>
    <name type="synonym">Porphyridium cruentum</name>
    <dbReference type="NCBI Taxonomy" id="35688"/>
    <lineage>
        <taxon>Eukaryota</taxon>
        <taxon>Rhodophyta</taxon>
        <taxon>Bangiophyceae</taxon>
        <taxon>Porphyridiales</taxon>
        <taxon>Porphyridiaceae</taxon>
        <taxon>Porphyridium</taxon>
    </lineage>
</organism>
<proteinExistence type="predicted"/>
<protein>
    <submittedName>
        <fullName evidence="2">Uncharacterized protein</fullName>
    </submittedName>
</protein>
<dbReference type="SUPFAM" id="SSF48371">
    <property type="entry name" value="ARM repeat"/>
    <property type="match status" value="1"/>
</dbReference>
<feature type="region of interest" description="Disordered" evidence="1">
    <location>
        <begin position="176"/>
        <end position="231"/>
    </location>
</feature>
<gene>
    <name evidence="2" type="ORF">FVE85_8135</name>
</gene>
<feature type="region of interest" description="Disordered" evidence="1">
    <location>
        <begin position="530"/>
        <end position="553"/>
    </location>
</feature>
<name>A0A5J4YN00_PORPP</name>
<comment type="caution">
    <text evidence="2">The sequence shown here is derived from an EMBL/GenBank/DDBJ whole genome shotgun (WGS) entry which is preliminary data.</text>
</comment>
<dbReference type="Proteomes" id="UP000324585">
    <property type="component" value="Unassembled WGS sequence"/>
</dbReference>
<dbReference type="InterPro" id="IPR016024">
    <property type="entry name" value="ARM-type_fold"/>
</dbReference>
<sequence length="894" mass="96591">MSEKGAPTAQDEQWWGSQISATAYAAGQWNRDGHAPGIVHEGTGRRSAPEGEAAGSQKGDDNVSEIGDDDDDTLTQTGDLTPEIQDQIAQLDQWIIASANAKPMDTEGNADEDSWLWASSAVFTVPARAPAVASGPQVTLSSAAASSRPNDAPTMRASMNAAELEELFQLVGMGDSAQHGKDTEGGGATGNEAESDWAGWIETISGNSGTRRGPDAEPEGTVADANLDPKFDALDSPGNSVPILVQGVEDYDVRTRTKRLVAYIRNDRYRSESIILSAFRAFRTFLKQDYMASLRGDCLSVILESLVAQSNSAKVAASYISLAAVALSPDPVLKFTSSEEEQLRRVAEEGFRIMLKYPASDTIQEAGCTLALACARFKSSFQADLTEKVHQSGLVTGLFWKCKESYLSETKSMKELEPLLVASLRAIRAMCLPGSKFARSLVMVNPQLLNDVALLTLGLRFHYQHDGSSSLDVHGDTSHLPYAVQLEALGACSAFASHEPEIRDYLGEKSSFIDRLIGIVSVLTSMSTGSDQAFPRPNEDRASNASTSSLSGKSDEESFKYASLDAISKLKFLNESFLLLRFLALPAHNRERIARAGGPHTLVRAIPFVSYVHVDIEEDAKRAELTLMDRSRQVCLTNLLICISNITFDVPTAKRSAVQSGGVGLIARVVSEFREAVRVQHAGARALRNICDASDVDMNDVLRGEYDAMISALCMALKSASFLDPAGSDDEARKTLPLLFEHSLGAFRNYVYTVRTLAITASIEKKRRVSKRAQEKALLGAVSFSDASRMNECALEALRLFQGKNFAVEEQAVQLESDLKLYIDGTTVKKRTTAGKFRKAFGKVGSKMRGFSRASSSKTKMKGSSSKKGLATGGHDGGAELVDDDPLAGNETLH</sequence>
<accession>A0A5J4YN00</accession>
<dbReference type="Gene3D" id="1.25.10.10">
    <property type="entry name" value="Leucine-rich Repeat Variant"/>
    <property type="match status" value="1"/>
</dbReference>
<dbReference type="EMBL" id="VRMN01000009">
    <property type="protein sequence ID" value="KAA8492628.1"/>
    <property type="molecule type" value="Genomic_DNA"/>
</dbReference>
<feature type="compositionally biased region" description="Low complexity" evidence="1">
    <location>
        <begin position="855"/>
        <end position="868"/>
    </location>
</feature>
<keyword evidence="3" id="KW-1185">Reference proteome</keyword>
<evidence type="ECO:0000313" key="3">
    <source>
        <dbReference type="Proteomes" id="UP000324585"/>
    </source>
</evidence>
<feature type="region of interest" description="Disordered" evidence="1">
    <location>
        <begin position="848"/>
        <end position="894"/>
    </location>
</feature>
<feature type="compositionally biased region" description="Acidic residues" evidence="1">
    <location>
        <begin position="62"/>
        <end position="73"/>
    </location>
</feature>
<dbReference type="AlphaFoldDB" id="A0A5J4YN00"/>
<evidence type="ECO:0000313" key="2">
    <source>
        <dbReference type="EMBL" id="KAA8492628.1"/>
    </source>
</evidence>
<reference evidence="3" key="1">
    <citation type="journal article" date="2019" name="Nat. Commun.">
        <title>Expansion of phycobilisome linker gene families in mesophilic red algae.</title>
        <authorList>
            <person name="Lee J."/>
            <person name="Kim D."/>
            <person name="Bhattacharya D."/>
            <person name="Yoon H.S."/>
        </authorList>
    </citation>
    <scope>NUCLEOTIDE SEQUENCE [LARGE SCALE GENOMIC DNA]</scope>
    <source>
        <strain evidence="3">CCMP 1328</strain>
    </source>
</reference>
<feature type="compositionally biased region" description="Polar residues" evidence="1">
    <location>
        <begin position="543"/>
        <end position="552"/>
    </location>
</feature>
<dbReference type="InterPro" id="IPR011989">
    <property type="entry name" value="ARM-like"/>
</dbReference>